<dbReference type="InterPro" id="IPR049804">
    <property type="entry name" value="Choice_anch_L"/>
</dbReference>
<evidence type="ECO:0000313" key="3">
    <source>
        <dbReference type="EMBL" id="MEO3711175.1"/>
    </source>
</evidence>
<dbReference type="RefSeq" id="WP_347604469.1">
    <property type="nucleotide sequence ID" value="NZ_JBDPZC010000001.1"/>
</dbReference>
<evidence type="ECO:0000256" key="1">
    <source>
        <dbReference type="SAM" id="SignalP"/>
    </source>
</evidence>
<dbReference type="InterPro" id="IPR013424">
    <property type="entry name" value="Ice-binding_C"/>
</dbReference>
<keyword evidence="1" id="KW-0732">Signal</keyword>
<gene>
    <name evidence="3" type="ORF">ABDJ40_00175</name>
</gene>
<feature type="chain" id="PRO_5046395781" evidence="1">
    <location>
        <begin position="22"/>
        <end position="262"/>
    </location>
</feature>
<dbReference type="NCBIfam" id="NF038133">
    <property type="entry name" value="choice_anch_L"/>
    <property type="match status" value="1"/>
</dbReference>
<protein>
    <submittedName>
        <fullName evidence="3">Choice-of-anchor L domain-containing protein</fullName>
    </submittedName>
</protein>
<dbReference type="Proteomes" id="UP001462640">
    <property type="component" value="Unassembled WGS sequence"/>
</dbReference>
<sequence>MSFRKLAVAAATLVTCSAAFATPVVSQSSNAVALATAIAGSGISISNAVFSTDAPAGSAGTFAGGAASVGFDKGIVLTTGTTSCVAGPNNGGNCTGAGTYSSLKFDFTSATGAVFFRYVFGSEEYNEYVGSRFNDRFELLLNGVNIAKLPGSGTEVSINNVNCGINGSYYRNNSAISGCPSNNLDIQYDGLTTVLTASASLLAGSVNTFEFRVLDVGDANYDSGVFIEAGSFSGSSGVPEPGSLALAGLALAGLGMARRRRA</sequence>
<dbReference type="EMBL" id="JBDPZC010000001">
    <property type="protein sequence ID" value="MEO3711175.1"/>
    <property type="molecule type" value="Genomic_DNA"/>
</dbReference>
<evidence type="ECO:0000313" key="4">
    <source>
        <dbReference type="Proteomes" id="UP001462640"/>
    </source>
</evidence>
<organism evidence="3 4">
    <name type="scientific">Roseateles flavus</name>
    <dbReference type="NCBI Taxonomy" id="3149041"/>
    <lineage>
        <taxon>Bacteria</taxon>
        <taxon>Pseudomonadati</taxon>
        <taxon>Pseudomonadota</taxon>
        <taxon>Betaproteobacteria</taxon>
        <taxon>Burkholderiales</taxon>
        <taxon>Sphaerotilaceae</taxon>
        <taxon>Roseateles</taxon>
    </lineage>
</organism>
<dbReference type="NCBIfam" id="TIGR02595">
    <property type="entry name" value="PEP_CTERM"/>
    <property type="match status" value="1"/>
</dbReference>
<feature type="domain" description="Ice-binding protein C-terminal" evidence="2">
    <location>
        <begin position="238"/>
        <end position="260"/>
    </location>
</feature>
<name>A0ABV0G7Z4_9BURK</name>
<reference evidence="3 4" key="1">
    <citation type="submission" date="2024-05" db="EMBL/GenBank/DDBJ databases">
        <title>Roseateles sp. 2.12 16S ribosomal RNA gene Genome sequencing and assembly.</title>
        <authorList>
            <person name="Woo H."/>
        </authorList>
    </citation>
    <scope>NUCLEOTIDE SEQUENCE [LARGE SCALE GENOMIC DNA]</scope>
    <source>
        <strain evidence="3 4">2.12</strain>
    </source>
</reference>
<feature type="signal peptide" evidence="1">
    <location>
        <begin position="1"/>
        <end position="21"/>
    </location>
</feature>
<comment type="caution">
    <text evidence="3">The sequence shown here is derived from an EMBL/GenBank/DDBJ whole genome shotgun (WGS) entry which is preliminary data.</text>
</comment>
<keyword evidence="4" id="KW-1185">Reference proteome</keyword>
<accession>A0ABV0G7Z4</accession>
<proteinExistence type="predicted"/>
<dbReference type="Pfam" id="PF07589">
    <property type="entry name" value="PEP-CTERM"/>
    <property type="match status" value="1"/>
</dbReference>
<evidence type="ECO:0000259" key="2">
    <source>
        <dbReference type="Pfam" id="PF07589"/>
    </source>
</evidence>